<evidence type="ECO:0000313" key="1">
    <source>
        <dbReference type="EMBL" id="KAI0064339.1"/>
    </source>
</evidence>
<reference evidence="1" key="2">
    <citation type="journal article" date="2022" name="New Phytol.">
        <title>Evolutionary transition to the ectomycorrhizal habit in the genomes of a hyperdiverse lineage of mushroom-forming fungi.</title>
        <authorList>
            <person name="Looney B."/>
            <person name="Miyauchi S."/>
            <person name="Morin E."/>
            <person name="Drula E."/>
            <person name="Courty P.E."/>
            <person name="Kohler A."/>
            <person name="Kuo A."/>
            <person name="LaButti K."/>
            <person name="Pangilinan J."/>
            <person name="Lipzen A."/>
            <person name="Riley R."/>
            <person name="Andreopoulos W."/>
            <person name="He G."/>
            <person name="Johnson J."/>
            <person name="Nolan M."/>
            <person name="Tritt A."/>
            <person name="Barry K.W."/>
            <person name="Grigoriev I.V."/>
            <person name="Nagy L.G."/>
            <person name="Hibbett D."/>
            <person name="Henrissat B."/>
            <person name="Matheny P.B."/>
            <person name="Labbe J."/>
            <person name="Martin F.M."/>
        </authorList>
    </citation>
    <scope>NUCLEOTIDE SEQUENCE</scope>
    <source>
        <strain evidence="1">HHB10654</strain>
    </source>
</reference>
<accession>A0ACB8T6F5</accession>
<protein>
    <submittedName>
        <fullName evidence="1">FAD/NAD(P)-binding domain-containing protein</fullName>
    </submittedName>
</protein>
<sequence length="489" mass="53984">MADYISSPLIDETVSGEPKRICIIGAGANGLGTLKVLAETPQVQSGLWTPIAFEERENIGGIWFPAPPTGDPPLTPLYDGLFTNLPHPIMAYASFPFPPGIALFPSAAVVQQYLEDYAAHFDLLRYVRLNTRVAETRWDAAARVWRVTLSTGEHLDFDFVVAANGHYRVPRYPDVPGLQQWRDAGTAVHSAWYCRPGDFARARKVVVVGGGPIDISTEMRTVAPLVLHSVPGAEAYPGNFTYPEDTDGYRKTPRIAEYKGNGEVVFSDGTSEAGVDLVILATGYEAAFPFLRDLERGIPPLPPPLPARLHNSTYHVFPLAKHLFPLQAACPPTRIAFPGLPVRVAPFPLFEDQARALVRVLADPAALDVAAEAVGVVARAQALVREDGTDDPLRIAKAWFRFAQHEPFEYRAELNAFARPGETWSAPEWEVELWDRKVALRSEWKEAERSGEAAALVKGVGENGVQDWVDLCRKLIKRYDERNGEKTKL</sequence>
<evidence type="ECO:0000313" key="2">
    <source>
        <dbReference type="Proteomes" id="UP000814140"/>
    </source>
</evidence>
<dbReference type="EMBL" id="MU277199">
    <property type="protein sequence ID" value="KAI0064339.1"/>
    <property type="molecule type" value="Genomic_DNA"/>
</dbReference>
<name>A0ACB8T6F5_9AGAM</name>
<keyword evidence="2" id="KW-1185">Reference proteome</keyword>
<proteinExistence type="predicted"/>
<gene>
    <name evidence="1" type="ORF">BV25DRAFT_1852943</name>
</gene>
<organism evidence="1 2">
    <name type="scientific">Artomyces pyxidatus</name>
    <dbReference type="NCBI Taxonomy" id="48021"/>
    <lineage>
        <taxon>Eukaryota</taxon>
        <taxon>Fungi</taxon>
        <taxon>Dikarya</taxon>
        <taxon>Basidiomycota</taxon>
        <taxon>Agaricomycotina</taxon>
        <taxon>Agaricomycetes</taxon>
        <taxon>Russulales</taxon>
        <taxon>Auriscalpiaceae</taxon>
        <taxon>Artomyces</taxon>
    </lineage>
</organism>
<dbReference type="Proteomes" id="UP000814140">
    <property type="component" value="Unassembled WGS sequence"/>
</dbReference>
<comment type="caution">
    <text evidence="1">The sequence shown here is derived from an EMBL/GenBank/DDBJ whole genome shotgun (WGS) entry which is preliminary data.</text>
</comment>
<reference evidence="1" key="1">
    <citation type="submission" date="2021-03" db="EMBL/GenBank/DDBJ databases">
        <authorList>
            <consortium name="DOE Joint Genome Institute"/>
            <person name="Ahrendt S."/>
            <person name="Looney B.P."/>
            <person name="Miyauchi S."/>
            <person name="Morin E."/>
            <person name="Drula E."/>
            <person name="Courty P.E."/>
            <person name="Chicoki N."/>
            <person name="Fauchery L."/>
            <person name="Kohler A."/>
            <person name="Kuo A."/>
            <person name="Labutti K."/>
            <person name="Pangilinan J."/>
            <person name="Lipzen A."/>
            <person name="Riley R."/>
            <person name="Andreopoulos W."/>
            <person name="He G."/>
            <person name="Johnson J."/>
            <person name="Barry K.W."/>
            <person name="Grigoriev I.V."/>
            <person name="Nagy L."/>
            <person name="Hibbett D."/>
            <person name="Henrissat B."/>
            <person name="Matheny P.B."/>
            <person name="Labbe J."/>
            <person name="Martin F."/>
        </authorList>
    </citation>
    <scope>NUCLEOTIDE SEQUENCE</scope>
    <source>
        <strain evidence="1">HHB10654</strain>
    </source>
</reference>